<keyword evidence="2" id="KW-1185">Reference proteome</keyword>
<dbReference type="EMBL" id="JBBPBM010000025">
    <property type="protein sequence ID" value="KAK8540136.1"/>
    <property type="molecule type" value="Genomic_DNA"/>
</dbReference>
<gene>
    <name evidence="1" type="ORF">V6N12_046428</name>
</gene>
<sequence>MLLDPPPGNATVDAAITRAVEAQAVPSHRSVEGIVDDAKFSVLQTYAIGWVKEATPIREAELVWILVVKQREEESESELGDESHGDSVALPECPVSSEQARSLDVVVRCVGASVALDCIGAGRGDVCSADDAGVTSAGDRFRVVVEAVQTSDFVDDRESLTGLLECGATTLNTADLLTTDACALSSPPVVLGDAGAALAPVMGSFRVGFVKSNQLIFWWRLLLHRSKDGLLLPRVVVGGVGDQRKLVS</sequence>
<organism evidence="1 2">
    <name type="scientific">Hibiscus sabdariffa</name>
    <name type="common">roselle</name>
    <dbReference type="NCBI Taxonomy" id="183260"/>
    <lineage>
        <taxon>Eukaryota</taxon>
        <taxon>Viridiplantae</taxon>
        <taxon>Streptophyta</taxon>
        <taxon>Embryophyta</taxon>
        <taxon>Tracheophyta</taxon>
        <taxon>Spermatophyta</taxon>
        <taxon>Magnoliopsida</taxon>
        <taxon>eudicotyledons</taxon>
        <taxon>Gunneridae</taxon>
        <taxon>Pentapetalae</taxon>
        <taxon>rosids</taxon>
        <taxon>malvids</taxon>
        <taxon>Malvales</taxon>
        <taxon>Malvaceae</taxon>
        <taxon>Malvoideae</taxon>
        <taxon>Hibiscus</taxon>
    </lineage>
</organism>
<protein>
    <submittedName>
        <fullName evidence="1">Uncharacterized protein</fullName>
    </submittedName>
</protein>
<evidence type="ECO:0000313" key="1">
    <source>
        <dbReference type="EMBL" id="KAK8540136.1"/>
    </source>
</evidence>
<dbReference type="Proteomes" id="UP001472677">
    <property type="component" value="Unassembled WGS sequence"/>
</dbReference>
<evidence type="ECO:0000313" key="2">
    <source>
        <dbReference type="Proteomes" id="UP001472677"/>
    </source>
</evidence>
<proteinExistence type="predicted"/>
<name>A0ABR2DIM9_9ROSI</name>
<reference evidence="1 2" key="1">
    <citation type="journal article" date="2024" name="G3 (Bethesda)">
        <title>Genome assembly of Hibiscus sabdariffa L. provides insights into metabolisms of medicinal natural products.</title>
        <authorList>
            <person name="Kim T."/>
        </authorList>
    </citation>
    <scope>NUCLEOTIDE SEQUENCE [LARGE SCALE GENOMIC DNA]</scope>
    <source>
        <strain evidence="1">TK-2024</strain>
        <tissue evidence="1">Old leaves</tissue>
    </source>
</reference>
<comment type="caution">
    <text evidence="1">The sequence shown here is derived from an EMBL/GenBank/DDBJ whole genome shotgun (WGS) entry which is preliminary data.</text>
</comment>
<accession>A0ABR2DIM9</accession>